<dbReference type="CDD" id="cd02174">
    <property type="entry name" value="CCT"/>
    <property type="match status" value="1"/>
</dbReference>
<dbReference type="OrthoDB" id="17102at2759"/>
<sequence length="304" mass="35295">MEVREACSSHPDEAKFTKDRPARIYADGIYDLFHFGHARSLEQAKKLYPNTYLLVGCCNDEITHKYKGKTVMMESERYESLRHCKWVDEVIPDAPWVITKEFLDKHNIDFVAHDSLPYADASGTAKDVYEFVKAMGKFKETKRTEGVSTSDLIMRMLKDYNEYVMRNLDRGYSRKDLNVSYVKEKRLRVNMGLKKLREKAKEQQEKVGEKLYFTHKGVIQPRGNAPRKYGQQPQYDTQRYGYQGNPDSQVANAIIYAFQNLNSDVKINMPDFDEKSVAGGFIDWLNRVDEMLAFKKCTGQSVTR</sequence>
<reference evidence="10 11" key="1">
    <citation type="journal article" date="2020" name="IScience">
        <title>Genome Sequencing of the Endangered Kingdonia uniflora (Circaeasteraceae, Ranunculales) Reveals Potential Mechanisms of Evolutionary Specialization.</title>
        <authorList>
            <person name="Sun Y."/>
            <person name="Deng T."/>
            <person name="Zhang A."/>
            <person name="Moore M.J."/>
            <person name="Landis J.B."/>
            <person name="Lin N."/>
            <person name="Zhang H."/>
            <person name="Zhang X."/>
            <person name="Huang J."/>
            <person name="Zhang X."/>
            <person name="Sun H."/>
            <person name="Wang H."/>
        </authorList>
    </citation>
    <scope>NUCLEOTIDE SEQUENCE [LARGE SCALE GENOMIC DNA]</scope>
    <source>
        <strain evidence="10">TB1705</strain>
        <tissue evidence="10">Leaf</tissue>
    </source>
</reference>
<dbReference type="EMBL" id="JACGCM010002535">
    <property type="protein sequence ID" value="KAF6139085.1"/>
    <property type="molecule type" value="Genomic_DNA"/>
</dbReference>
<organism evidence="10 11">
    <name type="scientific">Kingdonia uniflora</name>
    <dbReference type="NCBI Taxonomy" id="39325"/>
    <lineage>
        <taxon>Eukaryota</taxon>
        <taxon>Viridiplantae</taxon>
        <taxon>Streptophyta</taxon>
        <taxon>Embryophyta</taxon>
        <taxon>Tracheophyta</taxon>
        <taxon>Spermatophyta</taxon>
        <taxon>Magnoliopsida</taxon>
        <taxon>Ranunculales</taxon>
        <taxon>Circaeasteraceae</taxon>
        <taxon>Kingdonia</taxon>
    </lineage>
</organism>
<evidence type="ECO:0000313" key="10">
    <source>
        <dbReference type="EMBL" id="KAF6139085.1"/>
    </source>
</evidence>
<dbReference type="AlphaFoldDB" id="A0A7J7L8W5"/>
<evidence type="ECO:0000256" key="7">
    <source>
        <dbReference type="ARBA" id="ARBA00023264"/>
    </source>
</evidence>
<comment type="similarity">
    <text evidence="1">Belongs to the cytidylyltransferase family.</text>
</comment>
<evidence type="ECO:0000256" key="8">
    <source>
        <dbReference type="ARBA" id="ARBA00026101"/>
    </source>
</evidence>
<evidence type="ECO:0000313" key="11">
    <source>
        <dbReference type="Proteomes" id="UP000541444"/>
    </source>
</evidence>
<accession>A0A7J7L8W5</accession>
<feature type="domain" description="Cytidyltransferase-like" evidence="9">
    <location>
        <begin position="25"/>
        <end position="154"/>
    </location>
</feature>
<dbReference type="SUPFAM" id="SSF52374">
    <property type="entry name" value="Nucleotidylyl transferase"/>
    <property type="match status" value="1"/>
</dbReference>
<keyword evidence="11" id="KW-1185">Reference proteome</keyword>
<evidence type="ECO:0000259" key="9">
    <source>
        <dbReference type="Pfam" id="PF01467"/>
    </source>
</evidence>
<keyword evidence="2" id="KW-0444">Lipid biosynthesis</keyword>
<evidence type="ECO:0000256" key="5">
    <source>
        <dbReference type="ARBA" id="ARBA00023098"/>
    </source>
</evidence>
<dbReference type="EC" id="2.7.7.15" evidence="8"/>
<evidence type="ECO:0000256" key="2">
    <source>
        <dbReference type="ARBA" id="ARBA00022516"/>
    </source>
</evidence>
<dbReference type="Gene3D" id="3.40.50.620">
    <property type="entry name" value="HUPs"/>
    <property type="match status" value="1"/>
</dbReference>
<gene>
    <name evidence="10" type="ORF">GIB67_010811</name>
</gene>
<dbReference type="PANTHER" id="PTHR10739">
    <property type="entry name" value="CYTIDYLYLTRANSFERASE"/>
    <property type="match status" value="1"/>
</dbReference>
<protein>
    <recommendedName>
        <fullName evidence="8">choline-phosphate cytidylyltransferase</fullName>
        <ecNumber evidence="8">2.7.7.15</ecNumber>
    </recommendedName>
</protein>
<dbReference type="PANTHER" id="PTHR10739:SF13">
    <property type="entry name" value="CHOLINE-PHOSPHATE CYTIDYLYLTRANSFERASE"/>
    <property type="match status" value="1"/>
</dbReference>
<proteinExistence type="inferred from homology"/>
<dbReference type="InterPro" id="IPR014729">
    <property type="entry name" value="Rossmann-like_a/b/a_fold"/>
</dbReference>
<name>A0A7J7L8W5_9MAGN</name>
<keyword evidence="4" id="KW-0548">Nucleotidyltransferase</keyword>
<dbReference type="GO" id="GO:0004105">
    <property type="term" value="F:choline-phosphate cytidylyltransferase activity"/>
    <property type="evidence" value="ECO:0007669"/>
    <property type="project" value="UniProtKB-EC"/>
</dbReference>
<keyword evidence="3" id="KW-0808">Transferase</keyword>
<dbReference type="Proteomes" id="UP000541444">
    <property type="component" value="Unassembled WGS sequence"/>
</dbReference>
<evidence type="ECO:0000256" key="6">
    <source>
        <dbReference type="ARBA" id="ARBA00023209"/>
    </source>
</evidence>
<dbReference type="NCBIfam" id="TIGR00125">
    <property type="entry name" value="cyt_tran_rel"/>
    <property type="match status" value="1"/>
</dbReference>
<evidence type="ECO:0000256" key="4">
    <source>
        <dbReference type="ARBA" id="ARBA00022695"/>
    </source>
</evidence>
<keyword evidence="5" id="KW-0443">Lipid metabolism</keyword>
<dbReference type="GO" id="GO:0031210">
    <property type="term" value="F:phosphatidylcholine binding"/>
    <property type="evidence" value="ECO:0007669"/>
    <property type="project" value="TreeGrafter"/>
</dbReference>
<dbReference type="InterPro" id="IPR045049">
    <property type="entry name" value="Pcy1-like"/>
</dbReference>
<keyword evidence="7" id="KW-1208">Phospholipid metabolism</keyword>
<dbReference type="InterPro" id="IPR004821">
    <property type="entry name" value="Cyt_trans-like"/>
</dbReference>
<dbReference type="Pfam" id="PF01467">
    <property type="entry name" value="CTP_transf_like"/>
    <property type="match status" value="1"/>
</dbReference>
<evidence type="ECO:0000256" key="1">
    <source>
        <dbReference type="ARBA" id="ARBA00010101"/>
    </source>
</evidence>
<dbReference type="InterPro" id="IPR041723">
    <property type="entry name" value="CCT"/>
</dbReference>
<comment type="caution">
    <text evidence="10">The sequence shown here is derived from an EMBL/GenBank/DDBJ whole genome shotgun (WGS) entry which is preliminary data.</text>
</comment>
<evidence type="ECO:0000256" key="3">
    <source>
        <dbReference type="ARBA" id="ARBA00022679"/>
    </source>
</evidence>
<keyword evidence="6" id="KW-0594">Phospholipid biosynthesis</keyword>